<dbReference type="InterPro" id="IPR026960">
    <property type="entry name" value="RVT-Znf"/>
</dbReference>
<dbReference type="InterPro" id="IPR052343">
    <property type="entry name" value="Retrotransposon-Effector_Assoc"/>
</dbReference>
<feature type="region of interest" description="Disordered" evidence="1">
    <location>
        <begin position="314"/>
        <end position="342"/>
    </location>
</feature>
<proteinExistence type="predicted"/>
<dbReference type="Pfam" id="PF03372">
    <property type="entry name" value="Exo_endo_phos"/>
    <property type="match status" value="1"/>
</dbReference>
<feature type="domain" description="Zinc knuckle CX2CX4HX4C" evidence="7">
    <location>
        <begin position="265"/>
        <end position="311"/>
    </location>
</feature>
<dbReference type="Pfam" id="PF00078">
    <property type="entry name" value="RVT_1"/>
    <property type="match status" value="1"/>
</dbReference>
<evidence type="ECO:0000259" key="3">
    <source>
        <dbReference type="Pfam" id="PF00078"/>
    </source>
</evidence>
<dbReference type="InterPro" id="IPR000477">
    <property type="entry name" value="RT_dom"/>
</dbReference>
<evidence type="ECO:0000259" key="4">
    <source>
        <dbReference type="Pfam" id="PF03372"/>
    </source>
</evidence>
<keyword evidence="8" id="KW-0378">Hydrolase</keyword>
<protein>
    <submittedName>
        <fullName evidence="8">Endonuclease/exonuclease/phosphatase superfamily</fullName>
    </submittedName>
</protein>
<keyword evidence="9" id="KW-1185">Reference proteome</keyword>
<dbReference type="InterPro" id="IPR005135">
    <property type="entry name" value="Endo/exonuclease/phosphatase"/>
</dbReference>
<evidence type="ECO:0000259" key="6">
    <source>
        <dbReference type="Pfam" id="PF14111"/>
    </source>
</evidence>
<feature type="compositionally biased region" description="Acidic residues" evidence="1">
    <location>
        <begin position="318"/>
        <end position="329"/>
    </location>
</feature>
<comment type="caution">
    <text evidence="8">The sequence shown here is derived from an EMBL/GenBank/DDBJ whole genome shotgun (WGS) entry which is preliminary data.</text>
</comment>
<keyword evidence="2" id="KW-0472">Membrane</keyword>
<feature type="domain" description="Reverse transcriptase" evidence="3">
    <location>
        <begin position="883"/>
        <end position="1048"/>
    </location>
</feature>
<keyword evidence="2" id="KW-0812">Transmembrane</keyword>
<evidence type="ECO:0000259" key="7">
    <source>
        <dbReference type="Pfam" id="PF14392"/>
    </source>
</evidence>
<reference evidence="8 9" key="1">
    <citation type="submission" date="2020-12" db="EMBL/GenBank/DDBJ databases">
        <title>Concerted genomic and epigenomic changes stabilize Arabidopsis allopolyploids.</title>
        <authorList>
            <person name="Chen Z."/>
        </authorList>
    </citation>
    <scope>NUCLEOTIDE SEQUENCE [LARGE SCALE GENOMIC DNA]</scope>
    <source>
        <strain evidence="8">Allo738</strain>
        <tissue evidence="8">Leaf</tissue>
    </source>
</reference>
<dbReference type="Pfam" id="PF14392">
    <property type="entry name" value="zf-CCHC_4"/>
    <property type="match status" value="1"/>
</dbReference>
<evidence type="ECO:0000313" key="8">
    <source>
        <dbReference type="EMBL" id="KAG7636109.1"/>
    </source>
</evidence>
<feature type="domain" description="Reverse transcriptase zinc-binding" evidence="5">
    <location>
        <begin position="1264"/>
        <end position="1357"/>
    </location>
</feature>
<evidence type="ECO:0000256" key="2">
    <source>
        <dbReference type="SAM" id="Phobius"/>
    </source>
</evidence>
<dbReference type="PANTHER" id="PTHR46890">
    <property type="entry name" value="NON-LTR RETROLELEMENT REVERSE TRANSCRIPTASE-LIKE PROTEIN-RELATED"/>
    <property type="match status" value="1"/>
</dbReference>
<evidence type="ECO:0000313" key="9">
    <source>
        <dbReference type="Proteomes" id="UP000694240"/>
    </source>
</evidence>
<dbReference type="EMBL" id="JAEFBK010000002">
    <property type="protein sequence ID" value="KAG7636109.1"/>
    <property type="molecule type" value="Genomic_DNA"/>
</dbReference>
<keyword evidence="8" id="KW-0540">Nuclease</keyword>
<evidence type="ECO:0000256" key="1">
    <source>
        <dbReference type="SAM" id="MobiDB-lite"/>
    </source>
</evidence>
<feature type="domain" description="Endonuclease/exonuclease/phosphatase" evidence="4">
    <location>
        <begin position="508"/>
        <end position="706"/>
    </location>
</feature>
<dbReference type="GO" id="GO:0004519">
    <property type="term" value="F:endonuclease activity"/>
    <property type="evidence" value="ECO:0007669"/>
    <property type="project" value="UniProtKB-KW"/>
</dbReference>
<evidence type="ECO:0000259" key="5">
    <source>
        <dbReference type="Pfam" id="PF13966"/>
    </source>
</evidence>
<feature type="transmembrane region" description="Helical" evidence="2">
    <location>
        <begin position="12"/>
        <end position="35"/>
    </location>
</feature>
<keyword evidence="8" id="KW-0255">Endonuclease</keyword>
<dbReference type="PANTHER" id="PTHR46890:SF48">
    <property type="entry name" value="RNA-DIRECTED DNA POLYMERASE"/>
    <property type="match status" value="1"/>
</dbReference>
<dbReference type="CDD" id="cd01650">
    <property type="entry name" value="RT_nLTR_like"/>
    <property type="match status" value="1"/>
</dbReference>
<dbReference type="InterPro" id="IPR025558">
    <property type="entry name" value="DUF4283"/>
</dbReference>
<dbReference type="Proteomes" id="UP000694240">
    <property type="component" value="Chromosome 2"/>
</dbReference>
<accession>A0A8T2FL10</accession>
<organism evidence="8 9">
    <name type="scientific">Arabidopsis thaliana x Arabidopsis arenosa</name>
    <dbReference type="NCBI Taxonomy" id="1240361"/>
    <lineage>
        <taxon>Eukaryota</taxon>
        <taxon>Viridiplantae</taxon>
        <taxon>Streptophyta</taxon>
        <taxon>Embryophyta</taxon>
        <taxon>Tracheophyta</taxon>
        <taxon>Spermatophyta</taxon>
        <taxon>Magnoliopsida</taxon>
        <taxon>eudicotyledons</taxon>
        <taxon>Gunneridae</taxon>
        <taxon>Pentapetalae</taxon>
        <taxon>rosids</taxon>
        <taxon>malvids</taxon>
        <taxon>Brassicales</taxon>
        <taxon>Brassicaceae</taxon>
        <taxon>Camelineae</taxon>
        <taxon>Arabidopsis</taxon>
    </lineage>
</organism>
<feature type="domain" description="DUF4283" evidence="6">
    <location>
        <begin position="129"/>
        <end position="206"/>
    </location>
</feature>
<dbReference type="Pfam" id="PF14111">
    <property type="entry name" value="DUF4283"/>
    <property type="match status" value="1"/>
</dbReference>
<sequence length="1444" mass="164717">MATQNAILGRLLYHLLLVGWTTVSITFAGVVGGFFSTTSLVFISTFGSTIWRDASSTVAFMCLFIGRSAIRQISTIFNIISANFYPLRFYQNLSKIGDNLRRAVQDLNLGVNDEPIALPEDIVNQAVAENRFILFGRPVIPKRQNLRSIIASMPRIWGKTGLVHSRIVEGRDFQFIFPNEESLESVLCRGPWAFNDQMLILQRWEPLLPLLNFIPFWTQIRGIPFQFLNCGVVEHIGRALGQVLKIDFDAEAVARVDFVRVLLHWDITIPVRFQWKFQFTAGVNPLFRFRYERLRGFSEVCGMLTHDSGACVIVNGGEEQDDDDDEDDQAPQGHSNNGPVEDAEADLADIDPNHDALLQSANSTMFQEEGNAGGQLFNPFPSSANDCLDISGTPHYNSLPPCAYPLAIMDSECVINLAPDTTTDRVKRKRDDEDNSMEIKIEATESMSAMNQDGSHMQTMETSLPSTRKRKDLDLGVGTSQLANIVRENNDDNIEVDATTVRGAEISRRYLPDIICLSETKQQDDDIRDKACELGFPFYVTVPPVGLNGGLVLLWKQSVDLSVLFQSPNLVDCLVRSNESSFYFSFVYGHPNLSYRNDLWERIERIGINRRNSPWLIMGDFNELLGNNEKRGGRVRPEANFQDFRRMVRNCDFTDLKQIGDRFSWVGQRGDHLVTCCLDRTMANTEWHNNYPASETEFLELGESDHRPLVSYVSDTVEDQRGCFRYDTRFLHKDGFKDSVLRGWHGVMKARKAQNRILSTEDSDGFVHRGDAAISDVAVNYFHDLFQSSNPSDALQADVFQDFPKRVTHEMNMQLTQRVTQEEIKEAVYSIGLHRAPGPDGFSAAFYHHFWSEISPAVLKEVELFFEEGNLDQIHNHTNLCLIPKTEAPVSMVEFRPIALCNVSYKIISKILVNRLKKHLSSIISDYQAAFIPGRMITDNNIIAHEIFHALKVRKRQSKSYMALKTNIAKAYDRLEWKFLETTMLHMGFDSKWVQWIMKCVTTVSFSVLINGSPRGMIIPGRGIRQGDPMSPYLFILCAEVLSHMMKQGEAKRLLQGLKICDQVNLRKSAISFGSRVKAQVKTRMRHILGIHNEEGGGKYLGLPEEVTRKKAEMFKYIVDKVWRIMQKPDCLMARMLKRRYFNDTNILNATQKRHASFIWKSLLQGRDLIKRGLRIVVGNGSTVNAWVDPWLPVNPPCPPRARNNPPEIILLSDWIQTTRNSWNEATIREMVIEEDANLIMSIKLCSTATQDMMGWHYTKDGLYSVKSAYWLANQLYLDHTIQPPPGDNAIKAKIWKLDTAPKIKHYIWKFCSGALATGANLRRRHINDQSICHRCCQEEESTTHLFFDCYYAQQVWRASGIPNHAVITASGSMESKLEAILLGNLGKNNLQLFHLALWILWRLWKSRSLLVFEQKHLAWLNTLERAKHDVEGWNSAQDYIKSF</sequence>
<dbReference type="InterPro" id="IPR025836">
    <property type="entry name" value="Zn_knuckle_CX2CX4HX4C"/>
</dbReference>
<keyword evidence="2" id="KW-1133">Transmembrane helix</keyword>
<feature type="compositionally biased region" description="Polar residues" evidence="1">
    <location>
        <begin position="445"/>
        <end position="466"/>
    </location>
</feature>
<gene>
    <name evidence="8" type="ORF">ISN45_At02g007210</name>
</gene>
<dbReference type="Pfam" id="PF13966">
    <property type="entry name" value="zf-RVT"/>
    <property type="match status" value="1"/>
</dbReference>
<name>A0A8T2FL10_9BRAS</name>
<feature type="region of interest" description="Disordered" evidence="1">
    <location>
        <begin position="445"/>
        <end position="469"/>
    </location>
</feature>